<name>A0A8S0PKK8_OLEEU</name>
<dbReference type="Gramene" id="OE9A120714T1">
    <property type="protein sequence ID" value="OE9A120714C1"/>
    <property type="gene ID" value="OE9A120714"/>
</dbReference>
<dbReference type="Proteomes" id="UP000594638">
    <property type="component" value="Unassembled WGS sequence"/>
</dbReference>
<gene>
    <name evidence="1" type="ORF">OLEA9_A120714</name>
</gene>
<dbReference type="InterPro" id="IPR027310">
    <property type="entry name" value="Profilin_CS"/>
</dbReference>
<organism evidence="1 2">
    <name type="scientific">Olea europaea subsp. europaea</name>
    <dbReference type="NCBI Taxonomy" id="158383"/>
    <lineage>
        <taxon>Eukaryota</taxon>
        <taxon>Viridiplantae</taxon>
        <taxon>Streptophyta</taxon>
        <taxon>Embryophyta</taxon>
        <taxon>Tracheophyta</taxon>
        <taxon>Spermatophyta</taxon>
        <taxon>Magnoliopsida</taxon>
        <taxon>eudicotyledons</taxon>
        <taxon>Gunneridae</taxon>
        <taxon>Pentapetalae</taxon>
        <taxon>asterids</taxon>
        <taxon>lamiids</taxon>
        <taxon>Lamiales</taxon>
        <taxon>Oleaceae</taxon>
        <taxon>Oleeae</taxon>
        <taxon>Olea</taxon>
    </lineage>
</organism>
<comment type="caution">
    <text evidence="1">The sequence shown here is derived from an EMBL/GenBank/DDBJ whole genome shotgun (WGS) entry which is preliminary data.</text>
</comment>
<dbReference type="EMBL" id="CACTIH010000107">
    <property type="protein sequence ID" value="CAA2954162.1"/>
    <property type="molecule type" value="Genomic_DNA"/>
</dbReference>
<protein>
    <submittedName>
        <fullName evidence="1">Profilin-1-like</fullName>
    </submittedName>
</protein>
<evidence type="ECO:0000313" key="2">
    <source>
        <dbReference type="Proteomes" id="UP000594638"/>
    </source>
</evidence>
<evidence type="ECO:0000313" key="1">
    <source>
        <dbReference type="EMBL" id="CAA2954162.1"/>
    </source>
</evidence>
<accession>A0A8S0PKK8</accession>
<sequence length="149" mass="16595">MSWQTYVDDHLICDMEENHLRFAAQDAAPALEVNLRRSGVTIGGGSSYDGGVTIRGGSDMMQIGLAICHAMFSDVMVVERSGCRRLHLHRCVVSNSDVNEALVVCGWVWWHQNDFNERYGGATQFNRWIVAPLDTDGGLGLLWVCFKFG</sequence>
<reference evidence="1 2" key="1">
    <citation type="submission" date="2019-12" db="EMBL/GenBank/DDBJ databases">
        <authorList>
            <person name="Alioto T."/>
            <person name="Alioto T."/>
            <person name="Gomez Garrido J."/>
        </authorList>
    </citation>
    <scope>NUCLEOTIDE SEQUENCE [LARGE SCALE GENOMIC DNA]</scope>
</reference>
<proteinExistence type="predicted"/>
<dbReference type="AlphaFoldDB" id="A0A8S0PKK8"/>
<dbReference type="GO" id="GO:0003779">
    <property type="term" value="F:actin binding"/>
    <property type="evidence" value="ECO:0007669"/>
    <property type="project" value="InterPro"/>
</dbReference>
<keyword evidence="2" id="KW-1185">Reference proteome</keyword>
<dbReference type="PROSITE" id="PS00414">
    <property type="entry name" value="PROFILIN"/>
    <property type="match status" value="1"/>
</dbReference>